<sequence length="132" mass="14305">MSQLQPQDVAPRSMDSGTPPPSRRRRDRGSLMKLKKGGDDGKKSLLEAIFFKKKNVNGPPSSTTPIQPISTPNPAAVARGVAILHSIFPKWESETLQVVLEANGTTLRLPDDDEAKDAPSEEGNADEEDEEA</sequence>
<dbReference type="EMBL" id="CANTFM010000717">
    <property type="protein sequence ID" value="CAI5728844.1"/>
    <property type="molecule type" value="Genomic_DNA"/>
</dbReference>
<keyword evidence="3" id="KW-1185">Reference proteome</keyword>
<feature type="region of interest" description="Disordered" evidence="1">
    <location>
        <begin position="104"/>
        <end position="132"/>
    </location>
</feature>
<gene>
    <name evidence="2" type="ORF">PDE001_LOCUS4120</name>
</gene>
<dbReference type="Proteomes" id="UP001162029">
    <property type="component" value="Unassembled WGS sequence"/>
</dbReference>
<feature type="compositionally biased region" description="Acidic residues" evidence="1">
    <location>
        <begin position="123"/>
        <end position="132"/>
    </location>
</feature>
<feature type="region of interest" description="Disordered" evidence="1">
    <location>
        <begin position="1"/>
        <end position="40"/>
    </location>
</feature>
<protein>
    <submittedName>
        <fullName evidence="2">Uncharacterized protein</fullName>
    </submittedName>
</protein>
<evidence type="ECO:0000256" key="1">
    <source>
        <dbReference type="SAM" id="MobiDB-lite"/>
    </source>
</evidence>
<dbReference type="AlphaFoldDB" id="A0AAV0U0K3"/>
<name>A0AAV0U0K3_9STRA</name>
<reference evidence="2" key="1">
    <citation type="submission" date="2022-12" db="EMBL/GenBank/DDBJ databases">
        <authorList>
            <person name="Webb A."/>
        </authorList>
    </citation>
    <scope>NUCLEOTIDE SEQUENCE</scope>
    <source>
        <strain evidence="2">Pd1</strain>
    </source>
</reference>
<evidence type="ECO:0000313" key="3">
    <source>
        <dbReference type="Proteomes" id="UP001162029"/>
    </source>
</evidence>
<organism evidence="2 3">
    <name type="scientific">Peronospora destructor</name>
    <dbReference type="NCBI Taxonomy" id="86335"/>
    <lineage>
        <taxon>Eukaryota</taxon>
        <taxon>Sar</taxon>
        <taxon>Stramenopiles</taxon>
        <taxon>Oomycota</taxon>
        <taxon>Peronosporomycetes</taxon>
        <taxon>Peronosporales</taxon>
        <taxon>Peronosporaceae</taxon>
        <taxon>Peronospora</taxon>
    </lineage>
</organism>
<dbReference type="CDD" id="cd14279">
    <property type="entry name" value="CUE"/>
    <property type="match status" value="1"/>
</dbReference>
<accession>A0AAV0U0K3</accession>
<evidence type="ECO:0000313" key="2">
    <source>
        <dbReference type="EMBL" id="CAI5728844.1"/>
    </source>
</evidence>
<comment type="caution">
    <text evidence="2">The sequence shown here is derived from an EMBL/GenBank/DDBJ whole genome shotgun (WGS) entry which is preliminary data.</text>
</comment>
<proteinExistence type="predicted"/>